<dbReference type="RefSeq" id="WP_376846575.1">
    <property type="nucleotide sequence ID" value="NZ_JBHSFW010000009.1"/>
</dbReference>
<keyword evidence="2" id="KW-1185">Reference proteome</keyword>
<reference evidence="2" key="1">
    <citation type="journal article" date="2019" name="Int. J. Syst. Evol. Microbiol.">
        <title>The Global Catalogue of Microorganisms (GCM) 10K type strain sequencing project: providing services to taxonomists for standard genome sequencing and annotation.</title>
        <authorList>
            <consortium name="The Broad Institute Genomics Platform"/>
            <consortium name="The Broad Institute Genome Sequencing Center for Infectious Disease"/>
            <person name="Wu L."/>
            <person name="Ma J."/>
        </authorList>
    </citation>
    <scope>NUCLEOTIDE SEQUENCE [LARGE SCALE GENOMIC DNA]</scope>
    <source>
        <strain evidence="2">CGMCC 1.16306</strain>
    </source>
</reference>
<sequence length="43" mass="5245">MYSFKSEKAPGVEHLQSPVWGILGEYQENWVGYREFLYEYREK</sequence>
<evidence type="ECO:0000313" key="2">
    <source>
        <dbReference type="Proteomes" id="UP001596022"/>
    </source>
</evidence>
<dbReference type="Proteomes" id="UP001596022">
    <property type="component" value="Unassembled WGS sequence"/>
</dbReference>
<comment type="caution">
    <text evidence="1">The sequence shown here is derived from an EMBL/GenBank/DDBJ whole genome shotgun (WGS) entry which is preliminary data.</text>
</comment>
<name>A0ABV9GMJ8_9BACL</name>
<gene>
    <name evidence="1" type="ORF">ACFO4N_12215</name>
</gene>
<accession>A0ABV9GMJ8</accession>
<organism evidence="1 2">
    <name type="scientific">Camelliibacillus cellulosilyticus</name>
    <dbReference type="NCBI Taxonomy" id="2174486"/>
    <lineage>
        <taxon>Bacteria</taxon>
        <taxon>Bacillati</taxon>
        <taxon>Bacillota</taxon>
        <taxon>Bacilli</taxon>
        <taxon>Bacillales</taxon>
        <taxon>Sporolactobacillaceae</taxon>
        <taxon>Camelliibacillus</taxon>
    </lineage>
</organism>
<evidence type="ECO:0000313" key="1">
    <source>
        <dbReference type="EMBL" id="MFC4619477.1"/>
    </source>
</evidence>
<dbReference type="EMBL" id="JBHSFW010000009">
    <property type="protein sequence ID" value="MFC4619477.1"/>
    <property type="molecule type" value="Genomic_DNA"/>
</dbReference>
<proteinExistence type="predicted"/>
<protein>
    <submittedName>
        <fullName evidence="1">Uncharacterized protein</fullName>
    </submittedName>
</protein>